<dbReference type="Proteomes" id="UP000070376">
    <property type="component" value="Unassembled WGS sequence"/>
</dbReference>
<evidence type="ECO:0000313" key="3">
    <source>
        <dbReference type="Proteomes" id="UP000070376"/>
    </source>
</evidence>
<keyword evidence="1" id="KW-1133">Transmembrane helix</keyword>
<evidence type="ECO:0000313" key="2">
    <source>
        <dbReference type="EMBL" id="KWZ83427.1"/>
    </source>
</evidence>
<protein>
    <recommendedName>
        <fullName evidence="4">Membrane-spanning protein</fullName>
    </recommendedName>
</protein>
<feature type="transmembrane region" description="Helical" evidence="1">
    <location>
        <begin position="195"/>
        <end position="215"/>
    </location>
</feature>
<feature type="transmembrane region" description="Helical" evidence="1">
    <location>
        <begin position="36"/>
        <end position="58"/>
    </location>
</feature>
<keyword evidence="1" id="KW-0472">Membrane</keyword>
<evidence type="ECO:0008006" key="4">
    <source>
        <dbReference type="Google" id="ProtNLM"/>
    </source>
</evidence>
<dbReference type="Pfam" id="PF09997">
    <property type="entry name" value="DUF2238"/>
    <property type="match status" value="1"/>
</dbReference>
<organism evidence="2 3">
    <name type="scientific">Heyndrickxia coagulans</name>
    <name type="common">Weizmannia coagulans</name>
    <dbReference type="NCBI Taxonomy" id="1398"/>
    <lineage>
        <taxon>Bacteria</taxon>
        <taxon>Bacillati</taxon>
        <taxon>Bacillota</taxon>
        <taxon>Bacilli</taxon>
        <taxon>Bacillales</taxon>
        <taxon>Bacillaceae</taxon>
        <taxon>Heyndrickxia</taxon>
    </lineage>
</organism>
<evidence type="ECO:0000256" key="1">
    <source>
        <dbReference type="SAM" id="Phobius"/>
    </source>
</evidence>
<dbReference type="InterPro" id="IPR014509">
    <property type="entry name" value="YjdF-like"/>
</dbReference>
<dbReference type="AlphaFoldDB" id="A0A133KVC6"/>
<feature type="transmembrane region" description="Helical" evidence="1">
    <location>
        <begin position="64"/>
        <end position="83"/>
    </location>
</feature>
<feature type="transmembrane region" description="Helical" evidence="1">
    <location>
        <begin position="155"/>
        <end position="175"/>
    </location>
</feature>
<accession>A0A133KVC6</accession>
<sequence>MDEFLHVFIDFWMKWKKKGHPIFGKETERGGKVKRIIIILLSTGMMLLLAGLMVYFIIKHDTLRWGIAAGGIVLSTLPLGLLFLKHNRINTPSIIGWYIFVICSICLGSIAGFYGRFSWWDTSVHFYKGIFTACIGVTLYKILVPEAARRGMSRLIPALFALGLAITGSVLWEMYEFLGDVIASHTMQRGGNTDTMVDLLAGFFGGVLIAIYTGFRKQNV</sequence>
<proteinExistence type="predicted"/>
<gene>
    <name evidence="2" type="ORF">HMPREF3213_01203</name>
</gene>
<name>A0A133KVC6_HEYCO</name>
<comment type="caution">
    <text evidence="2">The sequence shown here is derived from an EMBL/GenBank/DDBJ whole genome shotgun (WGS) entry which is preliminary data.</text>
</comment>
<keyword evidence="1" id="KW-0812">Transmembrane</keyword>
<dbReference type="PATRIC" id="fig|1398.22.peg.1221"/>
<dbReference type="EMBL" id="LRPN01000037">
    <property type="protein sequence ID" value="KWZ83427.1"/>
    <property type="molecule type" value="Genomic_DNA"/>
</dbReference>
<feature type="transmembrane region" description="Helical" evidence="1">
    <location>
        <begin position="95"/>
        <end position="114"/>
    </location>
</feature>
<feature type="transmembrane region" description="Helical" evidence="1">
    <location>
        <begin position="126"/>
        <end position="143"/>
    </location>
</feature>
<reference evidence="3" key="1">
    <citation type="submission" date="2016-01" db="EMBL/GenBank/DDBJ databases">
        <authorList>
            <person name="Mitreva M."/>
            <person name="Pepin K.H."/>
            <person name="Mihindukulasuriya K.A."/>
            <person name="Fulton R."/>
            <person name="Fronick C."/>
            <person name="O'Laughlin M."/>
            <person name="Miner T."/>
            <person name="Herter B."/>
            <person name="Rosa B.A."/>
            <person name="Cordes M."/>
            <person name="Tomlinson C."/>
            <person name="Wollam A."/>
            <person name="Palsikar V.B."/>
            <person name="Mardis E.R."/>
            <person name="Wilson R.K."/>
        </authorList>
    </citation>
    <scope>NUCLEOTIDE SEQUENCE [LARGE SCALE GENOMIC DNA]</scope>
    <source>
        <strain evidence="3">GED7749B</strain>
    </source>
</reference>